<reference evidence="7" key="1">
    <citation type="submission" date="2023-12" db="EMBL/GenBank/DDBJ databases">
        <title>Novel isolates from deep terrestrial aquifers shed light on the physiology and ecology of the class Limnochordia.</title>
        <authorList>
            <person name="Karnachuk O.V."/>
            <person name="Lukina A.P."/>
            <person name="Avakyan M.R."/>
            <person name="Kadnikov V."/>
            <person name="Begmatov S."/>
            <person name="Beletsky A.V."/>
            <person name="Mardanov A.V."/>
            <person name="Ravin N.V."/>
        </authorList>
    </citation>
    <scope>NUCLEOTIDE SEQUENCE [LARGE SCALE GENOMIC DNA]</scope>
    <source>
        <strain evidence="7">LN</strain>
    </source>
</reference>
<keyword evidence="1" id="KW-0805">Transcription regulation</keyword>
<evidence type="ECO:0000256" key="1">
    <source>
        <dbReference type="ARBA" id="ARBA00023015"/>
    </source>
</evidence>
<accession>A0ABZ1BSZ4</accession>
<name>A0ABZ1BSZ4_9FIRM</name>
<feature type="compositionally biased region" description="Acidic residues" evidence="4">
    <location>
        <begin position="180"/>
        <end position="195"/>
    </location>
</feature>
<evidence type="ECO:0000313" key="7">
    <source>
        <dbReference type="Proteomes" id="UP001333102"/>
    </source>
</evidence>
<feature type="region of interest" description="Disordered" evidence="4">
    <location>
        <begin position="1"/>
        <end position="21"/>
    </location>
</feature>
<keyword evidence="3" id="KW-0804">Transcription</keyword>
<dbReference type="SUPFAM" id="SSF46785">
    <property type="entry name" value="Winged helix' DNA-binding domain"/>
    <property type="match status" value="1"/>
</dbReference>
<feature type="compositionally biased region" description="Polar residues" evidence="4">
    <location>
        <begin position="1"/>
        <end position="12"/>
    </location>
</feature>
<dbReference type="InterPro" id="IPR036388">
    <property type="entry name" value="WH-like_DNA-bd_sf"/>
</dbReference>
<dbReference type="Gene3D" id="1.10.10.10">
    <property type="entry name" value="Winged helix-like DNA-binding domain superfamily/Winged helix DNA-binding domain"/>
    <property type="match status" value="1"/>
</dbReference>
<dbReference type="Proteomes" id="UP001333102">
    <property type="component" value="Chromosome"/>
</dbReference>
<evidence type="ECO:0000313" key="6">
    <source>
        <dbReference type="EMBL" id="WRP15735.1"/>
    </source>
</evidence>
<dbReference type="PANTHER" id="PTHR43132:SF2">
    <property type="entry name" value="ARSENICAL RESISTANCE OPERON REPRESSOR ARSR-RELATED"/>
    <property type="match status" value="1"/>
</dbReference>
<evidence type="ECO:0000256" key="4">
    <source>
        <dbReference type="SAM" id="MobiDB-lite"/>
    </source>
</evidence>
<feature type="domain" description="HTH arsR-type" evidence="5">
    <location>
        <begin position="42"/>
        <end position="138"/>
    </location>
</feature>
<sequence>MARSTTKGTQRGAQREAPEDFEALEDRMPTDLYAMAFPAPDMTEEEAALWSLCFRALGDGTRLRILAMVVLQPFSVEPRVIAYRLGLKASAVSYHLRVLAQAGFIESRPSGSFVHCRALPDGPLTVLRAMGRLTPRLFFWGNLSNPVRQRDRQWEAWRRLVRRSDNVRRRGRKPAQRVDWDEEPAEEMGWPDEDG</sequence>
<protein>
    <submittedName>
        <fullName evidence="6">Metalloregulator ArsR/SmtB family transcription factor</fullName>
    </submittedName>
</protein>
<evidence type="ECO:0000256" key="3">
    <source>
        <dbReference type="ARBA" id="ARBA00023163"/>
    </source>
</evidence>
<dbReference type="InterPro" id="IPR051011">
    <property type="entry name" value="Metal_resp_trans_reg"/>
</dbReference>
<keyword evidence="7" id="KW-1185">Reference proteome</keyword>
<dbReference type="Pfam" id="PF12840">
    <property type="entry name" value="HTH_20"/>
    <property type="match status" value="1"/>
</dbReference>
<dbReference type="RefSeq" id="WP_324670143.1">
    <property type="nucleotide sequence ID" value="NZ_CP141614.1"/>
</dbReference>
<dbReference type="PRINTS" id="PR00778">
    <property type="entry name" value="HTHARSR"/>
</dbReference>
<dbReference type="SMART" id="SM00418">
    <property type="entry name" value="HTH_ARSR"/>
    <property type="match status" value="1"/>
</dbReference>
<organism evidence="6 7">
    <name type="scientific">Geochorda subterranea</name>
    <dbReference type="NCBI Taxonomy" id="3109564"/>
    <lineage>
        <taxon>Bacteria</taxon>
        <taxon>Bacillati</taxon>
        <taxon>Bacillota</taxon>
        <taxon>Limnochordia</taxon>
        <taxon>Limnochordales</taxon>
        <taxon>Geochordaceae</taxon>
        <taxon>Geochorda</taxon>
    </lineage>
</organism>
<dbReference type="PROSITE" id="PS50987">
    <property type="entry name" value="HTH_ARSR_2"/>
    <property type="match status" value="1"/>
</dbReference>
<feature type="region of interest" description="Disordered" evidence="4">
    <location>
        <begin position="167"/>
        <end position="195"/>
    </location>
</feature>
<evidence type="ECO:0000259" key="5">
    <source>
        <dbReference type="PROSITE" id="PS50987"/>
    </source>
</evidence>
<dbReference type="CDD" id="cd00090">
    <property type="entry name" value="HTH_ARSR"/>
    <property type="match status" value="1"/>
</dbReference>
<dbReference type="InterPro" id="IPR001845">
    <property type="entry name" value="HTH_ArsR_DNA-bd_dom"/>
</dbReference>
<gene>
    <name evidence="6" type="ORF">VLY81_06165</name>
</gene>
<dbReference type="EMBL" id="CP141614">
    <property type="protein sequence ID" value="WRP15735.1"/>
    <property type="molecule type" value="Genomic_DNA"/>
</dbReference>
<dbReference type="InterPro" id="IPR011991">
    <property type="entry name" value="ArsR-like_HTH"/>
</dbReference>
<dbReference type="PANTHER" id="PTHR43132">
    <property type="entry name" value="ARSENICAL RESISTANCE OPERON REPRESSOR ARSR-RELATED"/>
    <property type="match status" value="1"/>
</dbReference>
<proteinExistence type="predicted"/>
<evidence type="ECO:0000256" key="2">
    <source>
        <dbReference type="ARBA" id="ARBA00023125"/>
    </source>
</evidence>
<dbReference type="InterPro" id="IPR036390">
    <property type="entry name" value="WH_DNA-bd_sf"/>
</dbReference>
<keyword evidence="2" id="KW-0238">DNA-binding</keyword>